<feature type="signal peptide" evidence="1">
    <location>
        <begin position="1"/>
        <end position="19"/>
    </location>
</feature>
<keyword evidence="4" id="KW-1185">Reference proteome</keyword>
<proteinExistence type="predicted"/>
<accession>B7PRQ8</accession>
<name>B7PRQ8_IXOSC</name>
<dbReference type="HOGENOM" id="CLU_2725014_0_0_1"/>
<protein>
    <recommendedName>
        <fullName evidence="5">Secreted protein</fullName>
    </recommendedName>
</protein>
<evidence type="ECO:0008006" key="5">
    <source>
        <dbReference type="Google" id="ProtNLM"/>
    </source>
</evidence>
<dbReference type="PaxDb" id="6945-B7PRQ8"/>
<reference evidence="2 4" key="1">
    <citation type="submission" date="2008-03" db="EMBL/GenBank/DDBJ databases">
        <title>Annotation of Ixodes scapularis.</title>
        <authorList>
            <consortium name="Ixodes scapularis Genome Project Consortium"/>
            <person name="Caler E."/>
            <person name="Hannick L.I."/>
            <person name="Bidwell S."/>
            <person name="Joardar V."/>
            <person name="Thiagarajan M."/>
            <person name="Amedeo P."/>
            <person name="Galinsky K.J."/>
            <person name="Schobel S."/>
            <person name="Inman J."/>
            <person name="Hostetler J."/>
            <person name="Miller J."/>
            <person name="Hammond M."/>
            <person name="Megy K."/>
            <person name="Lawson D."/>
            <person name="Kodira C."/>
            <person name="Sutton G."/>
            <person name="Meyer J."/>
            <person name="Hill C.A."/>
            <person name="Birren B."/>
            <person name="Nene V."/>
            <person name="Collins F."/>
            <person name="Alarcon-Chaidez F."/>
            <person name="Wikel S."/>
            <person name="Strausberg R."/>
        </authorList>
    </citation>
    <scope>NUCLEOTIDE SEQUENCE [LARGE SCALE GENOMIC DNA]</scope>
    <source>
        <strain evidence="4">Wikel</strain>
        <strain evidence="2">Wikel colony</strain>
    </source>
</reference>
<dbReference type="Proteomes" id="UP000001555">
    <property type="component" value="Unassembled WGS sequence"/>
</dbReference>
<evidence type="ECO:0000313" key="3">
    <source>
        <dbReference type="EnsemblMetazoa" id="ISCW007802-PA"/>
    </source>
</evidence>
<reference evidence="3" key="2">
    <citation type="submission" date="2020-05" db="UniProtKB">
        <authorList>
            <consortium name="EnsemblMetazoa"/>
        </authorList>
    </citation>
    <scope>IDENTIFICATION</scope>
    <source>
        <strain evidence="3">wikel</strain>
    </source>
</reference>
<dbReference type="VEuPathDB" id="VectorBase:ISCI007802"/>
<dbReference type="InParanoid" id="B7PRQ8"/>
<dbReference type="EMBL" id="DS774481">
    <property type="protein sequence ID" value="EEC09280.1"/>
    <property type="molecule type" value="Genomic_DNA"/>
</dbReference>
<gene>
    <name evidence="2" type="ORF">IscW_ISCW007802</name>
</gene>
<dbReference type="EMBL" id="ABJB010634590">
    <property type="status" value="NOT_ANNOTATED_CDS"/>
    <property type="molecule type" value="Genomic_DNA"/>
</dbReference>
<dbReference type="VEuPathDB" id="VectorBase:ISCW007802"/>
<dbReference type="AlphaFoldDB" id="B7PRQ8"/>
<evidence type="ECO:0000256" key="1">
    <source>
        <dbReference type="SAM" id="SignalP"/>
    </source>
</evidence>
<evidence type="ECO:0000313" key="4">
    <source>
        <dbReference type="Proteomes" id="UP000001555"/>
    </source>
</evidence>
<feature type="chain" id="PRO_5014568101" description="Secreted protein" evidence="1">
    <location>
        <begin position="20"/>
        <end position="72"/>
    </location>
</feature>
<sequence length="72" mass="7727">MALPWSVLIIGAHLRPRAAIGFCYCTCGATSTSIAGDEEVLSHRDSLGDRPRTRSMDGGRGKNCVFFVVLVS</sequence>
<evidence type="ECO:0000313" key="2">
    <source>
        <dbReference type="EMBL" id="EEC09280.1"/>
    </source>
</evidence>
<dbReference type="EnsemblMetazoa" id="ISCW007802-RA">
    <property type="protein sequence ID" value="ISCW007802-PA"/>
    <property type="gene ID" value="ISCW007802"/>
</dbReference>
<keyword evidence="1" id="KW-0732">Signal</keyword>
<organism>
    <name type="scientific">Ixodes scapularis</name>
    <name type="common">Black-legged tick</name>
    <name type="synonym">Deer tick</name>
    <dbReference type="NCBI Taxonomy" id="6945"/>
    <lineage>
        <taxon>Eukaryota</taxon>
        <taxon>Metazoa</taxon>
        <taxon>Ecdysozoa</taxon>
        <taxon>Arthropoda</taxon>
        <taxon>Chelicerata</taxon>
        <taxon>Arachnida</taxon>
        <taxon>Acari</taxon>
        <taxon>Parasitiformes</taxon>
        <taxon>Ixodida</taxon>
        <taxon>Ixodoidea</taxon>
        <taxon>Ixodidae</taxon>
        <taxon>Ixodinae</taxon>
        <taxon>Ixodes</taxon>
    </lineage>
</organism>